<evidence type="ECO:0000313" key="2">
    <source>
        <dbReference type="Proteomes" id="UP000252085"/>
    </source>
</evidence>
<dbReference type="NCBIfam" id="NF047733">
    <property type="entry name" value="antiphage_MADS7"/>
    <property type="match status" value="1"/>
</dbReference>
<sequence>MGLDKKDKAFALSKITYVDYTHIEIDRALLNFFPRLKFDGYPGRVRSSSTILTIDKFLEDFLEEENQDKFVGFAAHQDIVYKWLETDLLDLVNRGKSNQAVVSPRPLHGNAYKYRNTKHAKDHGSSEQIYWMIYHARKGLGQATRDALKDFIFAGLDQQTDRILLSDQRIDVETQAILHFDKQVKKDAEDRSKEPERYSPLCIGQADLLADDILRLLTYESYMPRSVLVDYLKTLLSFHLGLYHLRLMKLLPALVKRRGNDPTCERCPVKPRTSSPHGDCPHRIGLLVDMGDPTNPHMTELARHSADAHYRRIPGYIEAHLITKKLDEMAEYLKTRNKLSPAGNYFSVGEVLQLLHPSNNKEREDYFKTRLTPLIERYQQGGTDSSIPPEVQRIINMSLGEFDTYIEILVALRGSFHREAIIKCLDAFLLKNSASGLLRQSRAKGSPRWFALGSRLLEVLLQIAVLEPNGTSFVTREIRVDELLIFLRDRYGLYIDRLPPGDGFGQPSIVDQQALRKNVTAFKTRLREIGFFQDLSDAYVTQTVTPRYTINTENPRGNK</sequence>
<dbReference type="AlphaFoldDB" id="A0A367QZC9"/>
<protein>
    <submittedName>
        <fullName evidence="1">Uncharacterized protein</fullName>
    </submittedName>
</protein>
<comment type="caution">
    <text evidence="1">The sequence shown here is derived from an EMBL/GenBank/DDBJ whole genome shotgun (WGS) entry which is preliminary data.</text>
</comment>
<dbReference type="Proteomes" id="UP000252085">
    <property type="component" value="Unassembled WGS sequence"/>
</dbReference>
<reference evidence="1 2" key="1">
    <citation type="submission" date="2016-04" db="EMBL/GenBank/DDBJ databases">
        <authorList>
            <person name="Evans L.H."/>
            <person name="Alamgir A."/>
            <person name="Owens N."/>
            <person name="Weber N.D."/>
            <person name="Virtaneva K."/>
            <person name="Barbian K."/>
            <person name="Babar A."/>
            <person name="Rosenke K."/>
        </authorList>
    </citation>
    <scope>NUCLEOTIDE SEQUENCE [LARGE SCALE GENOMIC DNA]</scope>
    <source>
        <strain evidence="1">NIES-2108</strain>
    </source>
</reference>
<dbReference type="Pfam" id="PF26611">
    <property type="entry name" value="MAD7"/>
    <property type="match status" value="1"/>
</dbReference>
<name>A0A367QZC9_NOSPU</name>
<organism evidence="1 2">
    <name type="scientific">Nostoc punctiforme NIES-2108</name>
    <dbReference type="NCBI Taxonomy" id="1356359"/>
    <lineage>
        <taxon>Bacteria</taxon>
        <taxon>Bacillati</taxon>
        <taxon>Cyanobacteriota</taxon>
        <taxon>Cyanophyceae</taxon>
        <taxon>Nostocales</taxon>
        <taxon>Nostocaceae</taxon>
        <taxon>Nostoc</taxon>
    </lineage>
</organism>
<dbReference type="InterPro" id="IPR058120">
    <property type="entry name" value="MADS7"/>
</dbReference>
<proteinExistence type="predicted"/>
<accession>A0A367QZC9</accession>
<dbReference type="EMBL" id="LXQE01000196">
    <property type="protein sequence ID" value="RCJ29557.1"/>
    <property type="molecule type" value="Genomic_DNA"/>
</dbReference>
<gene>
    <name evidence="1" type="ORF">A6769_35490</name>
</gene>
<evidence type="ECO:0000313" key="1">
    <source>
        <dbReference type="EMBL" id="RCJ29557.1"/>
    </source>
</evidence>